<evidence type="ECO:0000313" key="5">
    <source>
        <dbReference type="Proteomes" id="UP000501374"/>
    </source>
</evidence>
<dbReference type="InterPro" id="IPR041999">
    <property type="entry name" value="Sortase_D_1"/>
</dbReference>
<dbReference type="RefSeq" id="WP_172555912.1">
    <property type="nucleotide sequence ID" value="NZ_CP035727.2"/>
</dbReference>
<gene>
    <name evidence="4" type="ORF">EVG22_30930</name>
</gene>
<evidence type="ECO:0000256" key="2">
    <source>
        <dbReference type="PIRSR" id="PIRSR605754-1"/>
    </source>
</evidence>
<keyword evidence="3" id="KW-1133">Transmembrane helix</keyword>
<dbReference type="Proteomes" id="UP000501374">
    <property type="component" value="Chromosome"/>
</dbReference>
<feature type="transmembrane region" description="Helical" evidence="3">
    <location>
        <begin position="14"/>
        <end position="38"/>
    </location>
</feature>
<dbReference type="InterPro" id="IPR023365">
    <property type="entry name" value="Sortase_dom-sf"/>
</dbReference>
<keyword evidence="1" id="KW-0378">Hydrolase</keyword>
<reference evidence="5" key="1">
    <citation type="submission" date="2019-02" db="EMBL/GenBank/DDBJ databases">
        <title>Structural and Functional analysis of Lanthipeptide from Bacillus thuringiensis serovar andalousiensis B23193.</title>
        <authorList>
            <person name="Andreeva J.V."/>
            <person name="Grigoreva A."/>
        </authorList>
    </citation>
    <scope>NUCLEOTIDE SEQUENCE [LARGE SCALE GENOMIC DNA]</scope>
    <source>
        <strain evidence="5">B23193</strain>
    </source>
</reference>
<dbReference type="NCBIfam" id="NF033746">
    <property type="entry name" value="class_D_sortase"/>
    <property type="match status" value="1"/>
</dbReference>
<sequence length="211" mass="23665">MEKGKKVHKRKSKWILVIIGILVSIILFGFGIVAFFGWELTKQTALLAHTVITPYKPVEQEKEFNQVWSKIPDPGEKLGELKFPSLSYEVPVVEGTHPKELESGVGHFAGSTLPGQGGNVVLSGHRNTSFRKLEDVKKGDQIKFATPYGEFVYEITDFKITGAKDESIIVPTDYETLTLTTCYPFEYIGDAPDRFIVYTKIVSKPDLKKQP</sequence>
<dbReference type="InterPro" id="IPR053525">
    <property type="entry name" value="Sortase_D"/>
</dbReference>
<organism evidence="4 5">
    <name type="scientific">Bacillus thuringiensis serovar andalousiensis</name>
    <dbReference type="NCBI Taxonomy" id="257985"/>
    <lineage>
        <taxon>Bacteria</taxon>
        <taxon>Bacillati</taxon>
        <taxon>Bacillota</taxon>
        <taxon>Bacilli</taxon>
        <taxon>Bacillales</taxon>
        <taxon>Bacillaceae</taxon>
        <taxon>Bacillus</taxon>
        <taxon>Bacillus cereus group</taxon>
    </lineage>
</organism>
<name>A0A6H0TQ15_BACTU</name>
<evidence type="ECO:0000256" key="1">
    <source>
        <dbReference type="ARBA" id="ARBA00022801"/>
    </source>
</evidence>
<proteinExistence type="predicted"/>
<protein>
    <submittedName>
        <fullName evidence="4">Class D sortase</fullName>
    </submittedName>
</protein>
<dbReference type="AlphaFoldDB" id="A0A6H0TQ15"/>
<keyword evidence="3" id="KW-0812">Transmembrane</keyword>
<feature type="active site" description="Acyl-thioester intermediate" evidence="2">
    <location>
        <position position="182"/>
    </location>
</feature>
<keyword evidence="3" id="KW-0472">Membrane</keyword>
<accession>A0A6H0TQ15</accession>
<feature type="active site" description="Proton donor/acceptor" evidence="2">
    <location>
        <position position="125"/>
    </location>
</feature>
<evidence type="ECO:0000313" key="4">
    <source>
        <dbReference type="EMBL" id="QIW22415.1"/>
    </source>
</evidence>
<dbReference type="CDD" id="cd05828">
    <property type="entry name" value="Sortase_D_1"/>
    <property type="match status" value="1"/>
</dbReference>
<dbReference type="Gene3D" id="2.40.260.10">
    <property type="entry name" value="Sortase"/>
    <property type="match status" value="1"/>
</dbReference>
<dbReference type="NCBIfam" id="TIGR01076">
    <property type="entry name" value="sortase_fam"/>
    <property type="match status" value="1"/>
</dbReference>
<evidence type="ECO:0000256" key="3">
    <source>
        <dbReference type="SAM" id="Phobius"/>
    </source>
</evidence>
<dbReference type="InterPro" id="IPR005754">
    <property type="entry name" value="Sortase"/>
</dbReference>
<dbReference type="SUPFAM" id="SSF63817">
    <property type="entry name" value="Sortase"/>
    <property type="match status" value="1"/>
</dbReference>
<dbReference type="GO" id="GO:0016787">
    <property type="term" value="F:hydrolase activity"/>
    <property type="evidence" value="ECO:0007669"/>
    <property type="project" value="UniProtKB-KW"/>
</dbReference>
<dbReference type="Pfam" id="PF04203">
    <property type="entry name" value="Sortase"/>
    <property type="match status" value="1"/>
</dbReference>
<dbReference type="EMBL" id="CP035727">
    <property type="protein sequence ID" value="QIW22415.1"/>
    <property type="molecule type" value="Genomic_DNA"/>
</dbReference>